<dbReference type="Proteomes" id="UP001346149">
    <property type="component" value="Unassembled WGS sequence"/>
</dbReference>
<evidence type="ECO:0000313" key="2">
    <source>
        <dbReference type="EMBL" id="KAK4781985.1"/>
    </source>
</evidence>
<evidence type="ECO:0000313" key="3">
    <source>
        <dbReference type="Proteomes" id="UP001346149"/>
    </source>
</evidence>
<keyword evidence="3" id="KW-1185">Reference proteome</keyword>
<evidence type="ECO:0000256" key="1">
    <source>
        <dbReference type="SAM" id="MobiDB-lite"/>
    </source>
</evidence>
<organism evidence="2 3">
    <name type="scientific">Trapa natans</name>
    <name type="common">Water chestnut</name>
    <dbReference type="NCBI Taxonomy" id="22666"/>
    <lineage>
        <taxon>Eukaryota</taxon>
        <taxon>Viridiplantae</taxon>
        <taxon>Streptophyta</taxon>
        <taxon>Embryophyta</taxon>
        <taxon>Tracheophyta</taxon>
        <taxon>Spermatophyta</taxon>
        <taxon>Magnoliopsida</taxon>
        <taxon>eudicotyledons</taxon>
        <taxon>Gunneridae</taxon>
        <taxon>Pentapetalae</taxon>
        <taxon>rosids</taxon>
        <taxon>malvids</taxon>
        <taxon>Myrtales</taxon>
        <taxon>Lythraceae</taxon>
        <taxon>Trapa</taxon>
    </lineage>
</organism>
<gene>
    <name evidence="2" type="ORF">SAY86_016087</name>
</gene>
<dbReference type="AlphaFoldDB" id="A0AAN7QZJ9"/>
<proteinExistence type="predicted"/>
<protein>
    <submittedName>
        <fullName evidence="2">Uncharacterized protein</fullName>
    </submittedName>
</protein>
<feature type="compositionally biased region" description="Basic and acidic residues" evidence="1">
    <location>
        <begin position="1"/>
        <end position="11"/>
    </location>
</feature>
<feature type="region of interest" description="Disordered" evidence="1">
    <location>
        <begin position="1"/>
        <end position="35"/>
    </location>
</feature>
<reference evidence="2 3" key="1">
    <citation type="journal article" date="2023" name="Hortic Res">
        <title>Pangenome of water caltrop reveals structural variations and asymmetric subgenome divergence after allopolyploidization.</title>
        <authorList>
            <person name="Zhang X."/>
            <person name="Chen Y."/>
            <person name="Wang L."/>
            <person name="Yuan Y."/>
            <person name="Fang M."/>
            <person name="Shi L."/>
            <person name="Lu R."/>
            <person name="Comes H.P."/>
            <person name="Ma Y."/>
            <person name="Chen Y."/>
            <person name="Huang G."/>
            <person name="Zhou Y."/>
            <person name="Zheng Z."/>
            <person name="Qiu Y."/>
        </authorList>
    </citation>
    <scope>NUCLEOTIDE SEQUENCE [LARGE SCALE GENOMIC DNA]</scope>
    <source>
        <strain evidence="2">F231</strain>
    </source>
</reference>
<dbReference type="EMBL" id="JAXQNO010000016">
    <property type="protein sequence ID" value="KAK4781985.1"/>
    <property type="molecule type" value="Genomic_DNA"/>
</dbReference>
<name>A0AAN7QZJ9_TRANT</name>
<sequence>MSLRCDREREIGSNQHRKKVRGSSGTCTLSPSSTSPNQDRIVLALLDTEIDWICHGVPSDLGHYRNSLLLDDVGNCIPCTDETLDSSNFERWGMKFLAEIHIDNTGSVDIRLLLNITRLSVTTKRYNNSICKPEHPLSFVIVRTCGFCFPFSLPDRSKHLHQALGAAPRRLDIGVKVDPAVRDKPRMVQALINGLVVAYTTYSAFNLDN</sequence>
<feature type="compositionally biased region" description="Polar residues" evidence="1">
    <location>
        <begin position="23"/>
        <end position="35"/>
    </location>
</feature>
<accession>A0AAN7QZJ9</accession>
<comment type="caution">
    <text evidence="2">The sequence shown here is derived from an EMBL/GenBank/DDBJ whole genome shotgun (WGS) entry which is preliminary data.</text>
</comment>